<evidence type="ECO:0000256" key="1">
    <source>
        <dbReference type="ARBA" id="ARBA00004651"/>
    </source>
</evidence>
<feature type="transmembrane region" description="Helical" evidence="9">
    <location>
        <begin position="184"/>
        <end position="208"/>
    </location>
</feature>
<keyword evidence="6 9" id="KW-1133">Transmembrane helix</keyword>
<dbReference type="STRING" id="83263.AA2016_4126"/>
<proteinExistence type="inferred from homology"/>
<comment type="function">
    <text evidence="8">Probably part of an ABC transporter complex. Probably responsible for the translocation of the substrate across the membrane.</text>
</comment>
<dbReference type="InterPro" id="IPR000515">
    <property type="entry name" value="MetI-like"/>
</dbReference>
<comment type="similarity">
    <text evidence="2 9">Belongs to the binding-protein-dependent transport system permease family.</text>
</comment>
<dbReference type="PROSITE" id="PS50928">
    <property type="entry name" value="ABC_TM1"/>
    <property type="match status" value="1"/>
</dbReference>
<feature type="domain" description="ABC transmembrane type-1" evidence="10">
    <location>
        <begin position="55"/>
        <end position="243"/>
    </location>
</feature>
<evidence type="ECO:0000256" key="4">
    <source>
        <dbReference type="ARBA" id="ARBA00022475"/>
    </source>
</evidence>
<evidence type="ECO:0000256" key="3">
    <source>
        <dbReference type="ARBA" id="ARBA00022448"/>
    </source>
</evidence>
<evidence type="ECO:0000256" key="7">
    <source>
        <dbReference type="ARBA" id="ARBA00023136"/>
    </source>
</evidence>
<evidence type="ECO:0000313" key="11">
    <source>
        <dbReference type="EMBL" id="AMS43043.1"/>
    </source>
</evidence>
<evidence type="ECO:0000256" key="5">
    <source>
        <dbReference type="ARBA" id="ARBA00022692"/>
    </source>
</evidence>
<evidence type="ECO:0000256" key="2">
    <source>
        <dbReference type="ARBA" id="ARBA00009306"/>
    </source>
</evidence>
<keyword evidence="4" id="KW-1003">Cell membrane</keyword>
<dbReference type="FunFam" id="1.10.3720.10:FF:000003">
    <property type="entry name" value="Aliphatic sulfonate ABC transporter permease"/>
    <property type="match status" value="1"/>
</dbReference>
<feature type="transmembrane region" description="Helical" evidence="9">
    <location>
        <begin position="125"/>
        <end position="144"/>
    </location>
</feature>
<dbReference type="EMBL" id="UFSM01000001">
    <property type="protein sequence ID" value="SUU90549.1"/>
    <property type="molecule type" value="Genomic_DNA"/>
</dbReference>
<dbReference type="AlphaFoldDB" id="A0A142M9M3"/>
<reference evidence="12 14" key="2">
    <citation type="submission" date="2018-06" db="EMBL/GenBank/DDBJ databases">
        <authorList>
            <consortium name="Pathogen Informatics"/>
            <person name="Doyle S."/>
        </authorList>
    </citation>
    <scope>NUCLEOTIDE SEQUENCE [LARGE SCALE GENOMIC DNA]</scope>
    <source>
        <strain evidence="12 14">NCTC10684</strain>
    </source>
</reference>
<keyword evidence="5 9" id="KW-0812">Transmembrane</keyword>
<accession>A0A142M9M3</accession>
<sequence length="257" mass="27917">MGAKLMPSYAWSALSVAVVVIFWQMASTWLVDPMFLPAPLAVLNGAGQMLAEGTLTQSILVSMMRILSGWFLGSAIAIPIGLAVGVSPVARHLVDPFIHFFRFVPAIALVTLFIIWFGVGEMSKIILIAYATAFIVMVNTASGVSSISQDKLNAARCLGANERQVFFKVMIPASLPSIYVGMRLALASSFLVIAAAEMLAADAGLGYIIWTSRLYFQVDWMFAAIIALGLLGFATDRLWRLLGRTLLKRYLRGVTGY</sequence>
<evidence type="ECO:0000313" key="14">
    <source>
        <dbReference type="Proteomes" id="UP000254701"/>
    </source>
</evidence>
<feature type="transmembrane region" description="Helical" evidence="9">
    <location>
        <begin position="220"/>
        <end position="239"/>
    </location>
</feature>
<dbReference type="Proteomes" id="UP000075755">
    <property type="component" value="Chromosome"/>
</dbReference>
<dbReference type="CDD" id="cd06261">
    <property type="entry name" value="TM_PBP2"/>
    <property type="match status" value="1"/>
</dbReference>
<feature type="transmembrane region" description="Helical" evidence="9">
    <location>
        <begin position="70"/>
        <end position="90"/>
    </location>
</feature>
<evidence type="ECO:0000256" key="8">
    <source>
        <dbReference type="ARBA" id="ARBA00056719"/>
    </source>
</evidence>
<evidence type="ECO:0000313" key="13">
    <source>
        <dbReference type="Proteomes" id="UP000075755"/>
    </source>
</evidence>
<feature type="transmembrane region" description="Helical" evidence="9">
    <location>
        <begin position="97"/>
        <end position="119"/>
    </location>
</feature>
<keyword evidence="7 9" id="KW-0472">Membrane</keyword>
<dbReference type="Pfam" id="PF00528">
    <property type="entry name" value="BPD_transp_1"/>
    <property type="match status" value="1"/>
</dbReference>
<reference evidence="11 13" key="1">
    <citation type="submission" date="2016-03" db="EMBL/GenBank/DDBJ databases">
        <title>Complete genome of Aminobacter aminovorans KCTC 2477.</title>
        <authorList>
            <person name="Kim K.M."/>
        </authorList>
    </citation>
    <scope>NUCLEOTIDE SEQUENCE [LARGE SCALE GENOMIC DNA]</scope>
    <source>
        <strain evidence="11 13">KCTC 2477</strain>
    </source>
</reference>
<evidence type="ECO:0000256" key="9">
    <source>
        <dbReference type="RuleBase" id="RU363032"/>
    </source>
</evidence>
<name>A0A142M9M3_AMIAI</name>
<comment type="subcellular location">
    <subcellularLocation>
        <location evidence="1 9">Cell membrane</location>
        <topology evidence="1 9">Multi-pass membrane protein</topology>
    </subcellularLocation>
</comment>
<dbReference type="Gene3D" id="1.10.3720.10">
    <property type="entry name" value="MetI-like"/>
    <property type="match status" value="1"/>
</dbReference>
<dbReference type="PANTHER" id="PTHR30151">
    <property type="entry name" value="ALKANE SULFONATE ABC TRANSPORTER-RELATED, MEMBRANE SUBUNIT"/>
    <property type="match status" value="1"/>
</dbReference>
<dbReference type="GO" id="GO:0042918">
    <property type="term" value="P:alkanesulfonate transmembrane transport"/>
    <property type="evidence" value="ECO:0007669"/>
    <property type="project" value="UniProtKB-ARBA"/>
</dbReference>
<dbReference type="PANTHER" id="PTHR30151:SF0">
    <property type="entry name" value="ABC TRANSPORTER PERMEASE PROTEIN MJ0413-RELATED"/>
    <property type="match status" value="1"/>
</dbReference>
<gene>
    <name evidence="12" type="primary">ssuC_6</name>
    <name evidence="11" type="ORF">AA2016_4126</name>
    <name evidence="12" type="ORF">NCTC10684_03807</name>
</gene>
<evidence type="ECO:0000313" key="12">
    <source>
        <dbReference type="EMBL" id="SUU90549.1"/>
    </source>
</evidence>
<feature type="transmembrane region" description="Helical" evidence="9">
    <location>
        <begin position="9"/>
        <end position="31"/>
    </location>
</feature>
<dbReference type="InterPro" id="IPR035906">
    <property type="entry name" value="MetI-like_sf"/>
</dbReference>
<dbReference type="KEGG" id="aak:AA2016_4126"/>
<dbReference type="Proteomes" id="UP000254701">
    <property type="component" value="Unassembled WGS sequence"/>
</dbReference>
<dbReference type="SUPFAM" id="SSF161098">
    <property type="entry name" value="MetI-like"/>
    <property type="match status" value="1"/>
</dbReference>
<evidence type="ECO:0000259" key="10">
    <source>
        <dbReference type="PROSITE" id="PS50928"/>
    </source>
</evidence>
<evidence type="ECO:0000256" key="6">
    <source>
        <dbReference type="ARBA" id="ARBA00022989"/>
    </source>
</evidence>
<dbReference type="GO" id="GO:0005886">
    <property type="term" value="C:plasma membrane"/>
    <property type="evidence" value="ECO:0007669"/>
    <property type="project" value="UniProtKB-SubCell"/>
</dbReference>
<keyword evidence="3 9" id="KW-0813">Transport</keyword>
<organism evidence="12 14">
    <name type="scientific">Aminobacter aminovorans</name>
    <name type="common">Chelatobacter heintzii</name>
    <dbReference type="NCBI Taxonomy" id="83263"/>
    <lineage>
        <taxon>Bacteria</taxon>
        <taxon>Pseudomonadati</taxon>
        <taxon>Pseudomonadota</taxon>
        <taxon>Alphaproteobacteria</taxon>
        <taxon>Hyphomicrobiales</taxon>
        <taxon>Phyllobacteriaceae</taxon>
        <taxon>Aminobacter</taxon>
    </lineage>
</organism>
<protein>
    <submittedName>
        <fullName evidence="12">Aliphatic sulfonates transport permease protein ssuC</fullName>
    </submittedName>
</protein>
<dbReference type="EMBL" id="CP015005">
    <property type="protein sequence ID" value="AMS43043.1"/>
    <property type="molecule type" value="Genomic_DNA"/>
</dbReference>